<gene>
    <name evidence="4" type="primary">LOC108073278</name>
</gene>
<dbReference type="Proteomes" id="UP001652661">
    <property type="component" value="Chromosome 3R"/>
</dbReference>
<reference evidence="4" key="1">
    <citation type="submission" date="2025-08" db="UniProtKB">
        <authorList>
            <consortium name="RefSeq"/>
        </authorList>
    </citation>
    <scope>IDENTIFICATION</scope>
    <source>
        <strain evidence="4">14028-0561.14</strain>
        <tissue evidence="4">Whole fly</tissue>
    </source>
</reference>
<name>A0A6P4ICS7_DROKI</name>
<protein>
    <submittedName>
        <fullName evidence="4">Uncharacterized protein</fullName>
    </submittedName>
</protein>
<evidence type="ECO:0000256" key="1">
    <source>
        <dbReference type="SAM" id="MobiDB-lite"/>
    </source>
</evidence>
<dbReference type="RefSeq" id="XP_017020323.1">
    <property type="nucleotide sequence ID" value="XM_017164834.2"/>
</dbReference>
<accession>A0A6P4ICS7</accession>
<feature type="signal peptide" evidence="2">
    <location>
        <begin position="1"/>
        <end position="23"/>
    </location>
</feature>
<dbReference type="OrthoDB" id="7863250at2759"/>
<keyword evidence="2" id="KW-0732">Signal</keyword>
<dbReference type="GeneID" id="108073278"/>
<sequence length="333" mass="37162">MLGLRVIFALNTILFGAIHGECARSVPEVSNDNLKTSLIQAQSIGRIVNRQSHKEINQNPVQVSFGNDITRASNIDTGYPCVHEVPQMNVIENPPVTRTEFVTQINSHSTFSAGFPMQIQNPRPAQHIHYHYLVPNETPTRPSITYASQSDLNTENKYFLTTAIPTSYINEHYNQLQHSNQEVLPSNPLYSSANHNGNLYDSPDEHQAQGSENTSFYEAIRSPNEVLREKTSSQSQEAIPNTIKPEIVLKEQPNQSQQAAVPTTKVPVYFIKYHGNADIKTTTFPPNHKPDDSSDTITDGSGLIDIRSGNEDKNTVDTQDESNEYSAYNVPLN</sequence>
<feature type="region of interest" description="Disordered" evidence="1">
    <location>
        <begin position="281"/>
        <end position="333"/>
    </location>
</feature>
<dbReference type="AlphaFoldDB" id="A0A6P4ICS7"/>
<evidence type="ECO:0000313" key="3">
    <source>
        <dbReference type="Proteomes" id="UP001652661"/>
    </source>
</evidence>
<evidence type="ECO:0000256" key="2">
    <source>
        <dbReference type="SAM" id="SignalP"/>
    </source>
</evidence>
<keyword evidence="3" id="KW-1185">Reference proteome</keyword>
<organism evidence="3 4">
    <name type="scientific">Drosophila kikkawai</name>
    <name type="common">Fruit fly</name>
    <dbReference type="NCBI Taxonomy" id="30033"/>
    <lineage>
        <taxon>Eukaryota</taxon>
        <taxon>Metazoa</taxon>
        <taxon>Ecdysozoa</taxon>
        <taxon>Arthropoda</taxon>
        <taxon>Hexapoda</taxon>
        <taxon>Insecta</taxon>
        <taxon>Pterygota</taxon>
        <taxon>Neoptera</taxon>
        <taxon>Endopterygota</taxon>
        <taxon>Diptera</taxon>
        <taxon>Brachycera</taxon>
        <taxon>Muscomorpha</taxon>
        <taxon>Ephydroidea</taxon>
        <taxon>Drosophilidae</taxon>
        <taxon>Drosophila</taxon>
        <taxon>Sophophora</taxon>
    </lineage>
</organism>
<feature type="compositionally biased region" description="Polar residues" evidence="1">
    <location>
        <begin position="190"/>
        <end position="199"/>
    </location>
</feature>
<proteinExistence type="predicted"/>
<evidence type="ECO:0000313" key="4">
    <source>
        <dbReference type="RefSeq" id="XP_017020323.1"/>
    </source>
</evidence>
<feature type="chain" id="PRO_5028364488" evidence="2">
    <location>
        <begin position="24"/>
        <end position="333"/>
    </location>
</feature>
<feature type="region of interest" description="Disordered" evidence="1">
    <location>
        <begin position="190"/>
        <end position="212"/>
    </location>
</feature>